<dbReference type="HOGENOM" id="CLU_2252756_0_0_1"/>
<gene>
    <name evidence="1" type="ORF">DAPPUDRAFT_112027</name>
</gene>
<dbReference type="EMBL" id="GL732613">
    <property type="protein sequence ID" value="EFX71169.1"/>
    <property type="molecule type" value="Genomic_DNA"/>
</dbReference>
<sequence>MQPHSNKVAEMDWQGSPDRCWMLWGNSTVRMDVDRPAIAAALVGAPVAVGMASRPPSDEFTQHNSDDNVVHKSGEEALKPVNPATINGIDPHTPWPYNVLSNFE</sequence>
<keyword evidence="2" id="KW-1185">Reference proteome</keyword>
<proteinExistence type="predicted"/>
<accession>E9HAR3</accession>
<reference evidence="1 2" key="1">
    <citation type="journal article" date="2011" name="Science">
        <title>The ecoresponsive genome of Daphnia pulex.</title>
        <authorList>
            <person name="Colbourne J.K."/>
            <person name="Pfrender M.E."/>
            <person name="Gilbert D."/>
            <person name="Thomas W.K."/>
            <person name="Tucker A."/>
            <person name="Oakley T.H."/>
            <person name="Tokishita S."/>
            <person name="Aerts A."/>
            <person name="Arnold G.J."/>
            <person name="Basu M.K."/>
            <person name="Bauer D.J."/>
            <person name="Caceres C.E."/>
            <person name="Carmel L."/>
            <person name="Casola C."/>
            <person name="Choi J.H."/>
            <person name="Detter J.C."/>
            <person name="Dong Q."/>
            <person name="Dusheyko S."/>
            <person name="Eads B.D."/>
            <person name="Frohlich T."/>
            <person name="Geiler-Samerotte K.A."/>
            <person name="Gerlach D."/>
            <person name="Hatcher P."/>
            <person name="Jogdeo S."/>
            <person name="Krijgsveld J."/>
            <person name="Kriventseva E.V."/>
            <person name="Kultz D."/>
            <person name="Laforsch C."/>
            <person name="Lindquist E."/>
            <person name="Lopez J."/>
            <person name="Manak J.R."/>
            <person name="Muller J."/>
            <person name="Pangilinan J."/>
            <person name="Patwardhan R.P."/>
            <person name="Pitluck S."/>
            <person name="Pritham E.J."/>
            <person name="Rechtsteiner A."/>
            <person name="Rho M."/>
            <person name="Rogozin I.B."/>
            <person name="Sakarya O."/>
            <person name="Salamov A."/>
            <person name="Schaack S."/>
            <person name="Shapiro H."/>
            <person name="Shiga Y."/>
            <person name="Skalitzky C."/>
            <person name="Smith Z."/>
            <person name="Souvorov A."/>
            <person name="Sung W."/>
            <person name="Tang Z."/>
            <person name="Tsuchiya D."/>
            <person name="Tu H."/>
            <person name="Vos H."/>
            <person name="Wang M."/>
            <person name="Wolf Y.I."/>
            <person name="Yamagata H."/>
            <person name="Yamada T."/>
            <person name="Ye Y."/>
            <person name="Shaw J.R."/>
            <person name="Andrews J."/>
            <person name="Crease T.J."/>
            <person name="Tang H."/>
            <person name="Lucas S.M."/>
            <person name="Robertson H.M."/>
            <person name="Bork P."/>
            <person name="Koonin E.V."/>
            <person name="Zdobnov E.M."/>
            <person name="Grigoriev I.V."/>
            <person name="Lynch M."/>
            <person name="Boore J.L."/>
        </authorList>
    </citation>
    <scope>NUCLEOTIDE SEQUENCE [LARGE SCALE GENOMIC DNA]</scope>
</reference>
<evidence type="ECO:0000313" key="2">
    <source>
        <dbReference type="Proteomes" id="UP000000305"/>
    </source>
</evidence>
<dbReference type="Proteomes" id="UP000000305">
    <property type="component" value="Unassembled WGS sequence"/>
</dbReference>
<evidence type="ECO:0000313" key="1">
    <source>
        <dbReference type="EMBL" id="EFX71169.1"/>
    </source>
</evidence>
<protein>
    <submittedName>
        <fullName evidence="1">Uncharacterized protein</fullName>
    </submittedName>
</protein>
<organism evidence="1 2">
    <name type="scientific">Daphnia pulex</name>
    <name type="common">Water flea</name>
    <dbReference type="NCBI Taxonomy" id="6669"/>
    <lineage>
        <taxon>Eukaryota</taxon>
        <taxon>Metazoa</taxon>
        <taxon>Ecdysozoa</taxon>
        <taxon>Arthropoda</taxon>
        <taxon>Crustacea</taxon>
        <taxon>Branchiopoda</taxon>
        <taxon>Diplostraca</taxon>
        <taxon>Cladocera</taxon>
        <taxon>Anomopoda</taxon>
        <taxon>Daphniidae</taxon>
        <taxon>Daphnia</taxon>
    </lineage>
</organism>
<dbReference type="AlphaFoldDB" id="E9HAR3"/>
<name>E9HAR3_DAPPU</name>
<dbReference type="KEGG" id="dpx:DAPPUDRAFT_112027"/>
<dbReference type="InParanoid" id="E9HAR3"/>